<dbReference type="AlphaFoldDB" id="A0AAW1UQG1"/>
<protein>
    <submittedName>
        <fullName evidence="1">Uncharacterized protein</fullName>
    </submittedName>
</protein>
<evidence type="ECO:0000313" key="1">
    <source>
        <dbReference type="EMBL" id="KAK9881729.1"/>
    </source>
</evidence>
<evidence type="ECO:0000313" key="2">
    <source>
        <dbReference type="Proteomes" id="UP001431783"/>
    </source>
</evidence>
<accession>A0AAW1UQG1</accession>
<name>A0AAW1UQG1_9CUCU</name>
<organism evidence="1 2">
    <name type="scientific">Henosepilachna vigintioctopunctata</name>
    <dbReference type="NCBI Taxonomy" id="420089"/>
    <lineage>
        <taxon>Eukaryota</taxon>
        <taxon>Metazoa</taxon>
        <taxon>Ecdysozoa</taxon>
        <taxon>Arthropoda</taxon>
        <taxon>Hexapoda</taxon>
        <taxon>Insecta</taxon>
        <taxon>Pterygota</taxon>
        <taxon>Neoptera</taxon>
        <taxon>Endopterygota</taxon>
        <taxon>Coleoptera</taxon>
        <taxon>Polyphaga</taxon>
        <taxon>Cucujiformia</taxon>
        <taxon>Coccinelloidea</taxon>
        <taxon>Coccinellidae</taxon>
        <taxon>Epilachninae</taxon>
        <taxon>Epilachnini</taxon>
        <taxon>Henosepilachna</taxon>
    </lineage>
</organism>
<dbReference type="EMBL" id="JARQZJ010000070">
    <property type="protein sequence ID" value="KAK9881729.1"/>
    <property type="molecule type" value="Genomic_DNA"/>
</dbReference>
<keyword evidence="2" id="KW-1185">Reference proteome</keyword>
<gene>
    <name evidence="1" type="ORF">WA026_017250</name>
</gene>
<dbReference type="Proteomes" id="UP001431783">
    <property type="component" value="Unassembled WGS sequence"/>
</dbReference>
<proteinExistence type="predicted"/>
<sequence length="76" mass="9022">MKALSFHEQDGKMASYDWKWMNNRTRPKFKSWLDRMDRIGYLDQGLSNSTTIEKIKYATTRIQTELLQNPAKHVCV</sequence>
<comment type="caution">
    <text evidence="1">The sequence shown here is derived from an EMBL/GenBank/DDBJ whole genome shotgun (WGS) entry which is preliminary data.</text>
</comment>
<reference evidence="1 2" key="1">
    <citation type="submission" date="2023-03" db="EMBL/GenBank/DDBJ databases">
        <title>Genome insight into feeding habits of ladybird beetles.</title>
        <authorList>
            <person name="Li H.-S."/>
            <person name="Huang Y.-H."/>
            <person name="Pang H."/>
        </authorList>
    </citation>
    <scope>NUCLEOTIDE SEQUENCE [LARGE SCALE GENOMIC DNA]</scope>
    <source>
        <strain evidence="1">SYSU_2023b</strain>
        <tissue evidence="1">Whole body</tissue>
    </source>
</reference>